<dbReference type="EMBL" id="FNAN01000010">
    <property type="protein sequence ID" value="SDF41065.1"/>
    <property type="molecule type" value="Genomic_DNA"/>
</dbReference>
<evidence type="ECO:0000259" key="5">
    <source>
        <dbReference type="PROSITE" id="PS50977"/>
    </source>
</evidence>
<dbReference type="Gene3D" id="1.10.357.10">
    <property type="entry name" value="Tetracycline Repressor, domain 2"/>
    <property type="match status" value="1"/>
</dbReference>
<dbReference type="GO" id="GO:0003700">
    <property type="term" value="F:DNA-binding transcription factor activity"/>
    <property type="evidence" value="ECO:0007669"/>
    <property type="project" value="TreeGrafter"/>
</dbReference>
<dbReference type="InterPro" id="IPR009057">
    <property type="entry name" value="Homeodomain-like_sf"/>
</dbReference>
<dbReference type="RefSeq" id="WP_090152990.1">
    <property type="nucleotide sequence ID" value="NZ_FNAN01000010.1"/>
</dbReference>
<dbReference type="Pfam" id="PF00440">
    <property type="entry name" value="TetR_N"/>
    <property type="match status" value="1"/>
</dbReference>
<dbReference type="InterPro" id="IPR025996">
    <property type="entry name" value="MT1864/Rv1816-like_C"/>
</dbReference>
<dbReference type="PRINTS" id="PR00455">
    <property type="entry name" value="HTHTETR"/>
</dbReference>
<evidence type="ECO:0000313" key="6">
    <source>
        <dbReference type="EMBL" id="SDF41065.1"/>
    </source>
</evidence>
<accession>A0A1G7KV33</accession>
<dbReference type="InterPro" id="IPR050109">
    <property type="entry name" value="HTH-type_TetR-like_transc_reg"/>
</dbReference>
<dbReference type="Proteomes" id="UP000198748">
    <property type="component" value="Unassembled WGS sequence"/>
</dbReference>
<dbReference type="PANTHER" id="PTHR30055:SF212">
    <property type="entry name" value="TETR-FAMILY FAMILY TRANSCRIPTIONAL REGULATOR"/>
    <property type="match status" value="1"/>
</dbReference>
<dbReference type="STRING" id="659014.SAMN04487996_110229"/>
<dbReference type="SUPFAM" id="SSF48498">
    <property type="entry name" value="Tetracyclin repressor-like, C-terminal domain"/>
    <property type="match status" value="1"/>
</dbReference>
<dbReference type="GO" id="GO:0000976">
    <property type="term" value="F:transcription cis-regulatory region binding"/>
    <property type="evidence" value="ECO:0007669"/>
    <property type="project" value="TreeGrafter"/>
</dbReference>
<keyword evidence="7" id="KW-1185">Reference proteome</keyword>
<evidence type="ECO:0000256" key="2">
    <source>
        <dbReference type="ARBA" id="ARBA00023125"/>
    </source>
</evidence>
<proteinExistence type="predicted"/>
<gene>
    <name evidence="6" type="ORF">SAMN04487996_110229</name>
</gene>
<dbReference type="PANTHER" id="PTHR30055">
    <property type="entry name" value="HTH-TYPE TRANSCRIPTIONAL REGULATOR RUTR"/>
    <property type="match status" value="1"/>
</dbReference>
<dbReference type="SUPFAM" id="SSF46689">
    <property type="entry name" value="Homeodomain-like"/>
    <property type="match status" value="1"/>
</dbReference>
<dbReference type="InterPro" id="IPR036271">
    <property type="entry name" value="Tet_transcr_reg_TetR-rel_C_sf"/>
</dbReference>
<dbReference type="Pfam" id="PF13305">
    <property type="entry name" value="TetR_C_33"/>
    <property type="match status" value="1"/>
</dbReference>
<reference evidence="7" key="1">
    <citation type="submission" date="2016-10" db="EMBL/GenBank/DDBJ databases">
        <authorList>
            <person name="Varghese N."/>
            <person name="Submissions S."/>
        </authorList>
    </citation>
    <scope>NUCLEOTIDE SEQUENCE [LARGE SCALE GENOMIC DNA]</scope>
    <source>
        <strain evidence="7">DSM 25329</strain>
    </source>
</reference>
<feature type="DNA-binding region" description="H-T-H motif" evidence="4">
    <location>
        <begin position="35"/>
        <end position="54"/>
    </location>
</feature>
<dbReference type="InterPro" id="IPR001647">
    <property type="entry name" value="HTH_TetR"/>
</dbReference>
<keyword evidence="3" id="KW-0804">Transcription</keyword>
<evidence type="ECO:0000313" key="7">
    <source>
        <dbReference type="Proteomes" id="UP000198748"/>
    </source>
</evidence>
<organism evidence="6 7">
    <name type="scientific">Dyadobacter soli</name>
    <dbReference type="NCBI Taxonomy" id="659014"/>
    <lineage>
        <taxon>Bacteria</taxon>
        <taxon>Pseudomonadati</taxon>
        <taxon>Bacteroidota</taxon>
        <taxon>Cytophagia</taxon>
        <taxon>Cytophagales</taxon>
        <taxon>Spirosomataceae</taxon>
        <taxon>Dyadobacter</taxon>
    </lineage>
</organism>
<evidence type="ECO:0000256" key="4">
    <source>
        <dbReference type="PROSITE-ProRule" id="PRU00335"/>
    </source>
</evidence>
<evidence type="ECO:0000256" key="1">
    <source>
        <dbReference type="ARBA" id="ARBA00023015"/>
    </source>
</evidence>
<feature type="domain" description="HTH tetR-type" evidence="5">
    <location>
        <begin position="12"/>
        <end position="72"/>
    </location>
</feature>
<sequence length="204" mass="24067">MAIKERKEREKQEMRNLIIESATQLFLKQGYDKTSIRSIADDIEYSPATIYLYFKDKDEIFYVIHENAFDLLDKELRQHDAIADPFERLGALGRTYMQFGIENPDYYDLMFIMRAPMEQIKNEEKWKAGECAFGYLLTTLAECLEQKKIRPADLHVTAIQVWSYVHGLVSLYVRERMCILMQTDEITRQILHSSFDLFLANLKT</sequence>
<protein>
    <submittedName>
        <fullName evidence="6">Transcriptional regulator, TetR family</fullName>
    </submittedName>
</protein>
<dbReference type="OrthoDB" id="594604at2"/>
<dbReference type="AlphaFoldDB" id="A0A1G7KV33"/>
<dbReference type="PROSITE" id="PS50977">
    <property type="entry name" value="HTH_TETR_2"/>
    <property type="match status" value="1"/>
</dbReference>
<evidence type="ECO:0000256" key="3">
    <source>
        <dbReference type="ARBA" id="ARBA00023163"/>
    </source>
</evidence>
<keyword evidence="1" id="KW-0805">Transcription regulation</keyword>
<keyword evidence="2 4" id="KW-0238">DNA-binding</keyword>
<name>A0A1G7KV33_9BACT</name>